<evidence type="ECO:0000259" key="8">
    <source>
        <dbReference type="PROSITE" id="PS51192"/>
    </source>
</evidence>
<dbReference type="SMART" id="SM00487">
    <property type="entry name" value="DEXDc"/>
    <property type="match status" value="1"/>
</dbReference>
<evidence type="ECO:0000313" key="11">
    <source>
        <dbReference type="Proteomes" id="UP000295658"/>
    </source>
</evidence>
<evidence type="ECO:0000256" key="5">
    <source>
        <dbReference type="ARBA" id="ARBA00023125"/>
    </source>
</evidence>
<dbReference type="GO" id="GO:0006281">
    <property type="term" value="P:DNA repair"/>
    <property type="evidence" value="ECO:0007669"/>
    <property type="project" value="TreeGrafter"/>
</dbReference>
<dbReference type="GO" id="GO:0030894">
    <property type="term" value="C:replisome"/>
    <property type="evidence" value="ECO:0007669"/>
    <property type="project" value="TreeGrafter"/>
</dbReference>
<dbReference type="InterPro" id="IPR011545">
    <property type="entry name" value="DEAD/DEAH_box_helicase_dom"/>
</dbReference>
<keyword evidence="11" id="KW-1185">Reference proteome</keyword>
<dbReference type="OrthoDB" id="9763310at2"/>
<reference evidence="10 11" key="1">
    <citation type="submission" date="2019-03" db="EMBL/GenBank/DDBJ databases">
        <title>Genomic Encyclopedia of Type Strains, Phase IV (KMG-IV): sequencing the most valuable type-strain genomes for metagenomic binning, comparative biology and taxonomic classification.</title>
        <authorList>
            <person name="Goeker M."/>
        </authorList>
    </citation>
    <scope>NUCLEOTIDE SEQUENCE [LARGE SCALE GENOMIC DNA]</scope>
    <source>
        <strain evidence="10 11">DSM 24979</strain>
    </source>
</reference>
<dbReference type="GO" id="GO:0005737">
    <property type="term" value="C:cytoplasm"/>
    <property type="evidence" value="ECO:0007669"/>
    <property type="project" value="TreeGrafter"/>
</dbReference>
<dbReference type="Proteomes" id="UP000295658">
    <property type="component" value="Unassembled WGS sequence"/>
</dbReference>
<dbReference type="GO" id="GO:0043590">
    <property type="term" value="C:bacterial nucleoid"/>
    <property type="evidence" value="ECO:0007669"/>
    <property type="project" value="TreeGrafter"/>
</dbReference>
<evidence type="ECO:0000256" key="1">
    <source>
        <dbReference type="ARBA" id="ARBA00022741"/>
    </source>
</evidence>
<feature type="domain" description="Helicase C-terminal" evidence="9">
    <location>
        <begin position="218"/>
        <end position="361"/>
    </location>
</feature>
<accession>A0A4R1QHT0</accession>
<dbReference type="PROSITE" id="PS51192">
    <property type="entry name" value="HELICASE_ATP_BIND_1"/>
    <property type="match status" value="1"/>
</dbReference>
<evidence type="ECO:0000259" key="9">
    <source>
        <dbReference type="PROSITE" id="PS51194"/>
    </source>
</evidence>
<dbReference type="Pfam" id="PF00270">
    <property type="entry name" value="DEAD"/>
    <property type="match status" value="1"/>
</dbReference>
<keyword evidence="3 10" id="KW-0347">Helicase</keyword>
<dbReference type="GO" id="GO:0005524">
    <property type="term" value="F:ATP binding"/>
    <property type="evidence" value="ECO:0007669"/>
    <property type="project" value="UniProtKB-KW"/>
</dbReference>
<dbReference type="Gene3D" id="3.40.50.300">
    <property type="entry name" value="P-loop containing nucleotide triphosphate hydrolases"/>
    <property type="match status" value="2"/>
</dbReference>
<dbReference type="Pfam" id="PF16124">
    <property type="entry name" value="RecQ_Zn_bind"/>
    <property type="match status" value="1"/>
</dbReference>
<dbReference type="GO" id="GO:0003677">
    <property type="term" value="F:DNA binding"/>
    <property type="evidence" value="ECO:0007669"/>
    <property type="project" value="UniProtKB-KW"/>
</dbReference>
<dbReference type="PROSITE" id="PS51194">
    <property type="entry name" value="HELICASE_CTER"/>
    <property type="match status" value="1"/>
</dbReference>
<dbReference type="InterPro" id="IPR014001">
    <property type="entry name" value="Helicase_ATP-bd"/>
</dbReference>
<comment type="caution">
    <text evidence="10">The sequence shown here is derived from an EMBL/GenBank/DDBJ whole genome shotgun (WGS) entry which is preliminary data.</text>
</comment>
<dbReference type="GO" id="GO:0006310">
    <property type="term" value="P:DNA recombination"/>
    <property type="evidence" value="ECO:0007669"/>
    <property type="project" value="InterPro"/>
</dbReference>
<dbReference type="RefSeq" id="WP_132947039.1">
    <property type="nucleotide sequence ID" value="NZ_SLUL01000001.1"/>
</dbReference>
<protein>
    <recommendedName>
        <fullName evidence="6">ATP-dependent DNA helicase RecQ</fullName>
    </recommendedName>
    <alternativeName>
        <fullName evidence="7">DNA 3'-5' helicase RecQ</fullName>
    </alternativeName>
</protein>
<sequence>MEIVSVLKEKFGYDSFRTGQREIIEDVLNGFDCVAMLPTGGGKSLCYQLPGYVLEGSVLIISPLVSLMEDQVQQLRNFGEKRVIALNSFLPHAEKQEVLRRLAHYRFIYASPEILQSPSLLSALQTVPISLFVVDEAHCISQWGHDFRPDFLKLGRLRKQLGSPPCLALTATATREVIDDIVATLELTNVKKHLYSIDRPNIALCVEHVATLEEKIERLIHIVDAVKKPGIVYVSSRQWAEKLAECLRERGHRTAFYHGGMEAEQRLLIQQQFVYDQLDVICCTNAFGMGVNKPNVRFVIHFHLPAQPEAYWQEVGRAGRDGKESIAILLYAPGDEQIAKTMIEAEFPSLEQIVYAIQSIKHGNEHIGLTEVQERLIFYWLEQIEEADSIEAIAKQMHAHVEKRRRMKEAKLSFMLRWMMEERCRRQALLAYFHESLPHRHERCCDRCSLELAVYEEKNERMSSIPLKAWQEELRRMFLAKVGKR</sequence>
<dbReference type="PROSITE" id="PS00690">
    <property type="entry name" value="DEAH_ATP_HELICASE"/>
    <property type="match status" value="1"/>
</dbReference>
<dbReference type="InterPro" id="IPR002464">
    <property type="entry name" value="DNA/RNA_helicase_DEAH_CS"/>
</dbReference>
<evidence type="ECO:0000313" key="10">
    <source>
        <dbReference type="EMBL" id="TCL53129.1"/>
    </source>
</evidence>
<dbReference type="Pfam" id="PF00271">
    <property type="entry name" value="Helicase_C"/>
    <property type="match status" value="1"/>
</dbReference>
<dbReference type="PANTHER" id="PTHR13710:SF84">
    <property type="entry name" value="ATP-DEPENDENT DNA HELICASE RECS-RELATED"/>
    <property type="match status" value="1"/>
</dbReference>
<dbReference type="EMBL" id="SLUL01000001">
    <property type="protein sequence ID" value="TCL53129.1"/>
    <property type="molecule type" value="Genomic_DNA"/>
</dbReference>
<dbReference type="GO" id="GO:0009378">
    <property type="term" value="F:four-way junction helicase activity"/>
    <property type="evidence" value="ECO:0007669"/>
    <property type="project" value="TreeGrafter"/>
</dbReference>
<name>A0A4R1QHT0_9BACL</name>
<dbReference type="GO" id="GO:0043138">
    <property type="term" value="F:3'-5' DNA helicase activity"/>
    <property type="evidence" value="ECO:0007669"/>
    <property type="project" value="TreeGrafter"/>
</dbReference>
<dbReference type="SUPFAM" id="SSF52540">
    <property type="entry name" value="P-loop containing nucleoside triphosphate hydrolases"/>
    <property type="match status" value="1"/>
</dbReference>
<dbReference type="SMART" id="SM00490">
    <property type="entry name" value="HELICc"/>
    <property type="match status" value="1"/>
</dbReference>
<dbReference type="NCBIfam" id="TIGR00614">
    <property type="entry name" value="recQ_fam"/>
    <property type="match status" value="1"/>
</dbReference>
<dbReference type="InterPro" id="IPR032284">
    <property type="entry name" value="RecQ_Zn-bd"/>
</dbReference>
<feature type="domain" description="Helicase ATP-binding" evidence="8">
    <location>
        <begin position="24"/>
        <end position="191"/>
    </location>
</feature>
<keyword evidence="4" id="KW-0067">ATP-binding</keyword>
<dbReference type="FunFam" id="3.40.50.300:FF:001363">
    <property type="entry name" value="ATP-dependent DNA helicase RecQ"/>
    <property type="match status" value="1"/>
</dbReference>
<keyword evidence="2" id="KW-0378">Hydrolase</keyword>
<dbReference type="PANTHER" id="PTHR13710">
    <property type="entry name" value="DNA HELICASE RECQ FAMILY MEMBER"/>
    <property type="match status" value="1"/>
</dbReference>
<keyword evidence="5" id="KW-0238">DNA-binding</keyword>
<gene>
    <name evidence="10" type="ORF">EDD69_101136</name>
</gene>
<evidence type="ECO:0000256" key="4">
    <source>
        <dbReference type="ARBA" id="ARBA00022840"/>
    </source>
</evidence>
<evidence type="ECO:0000256" key="2">
    <source>
        <dbReference type="ARBA" id="ARBA00022801"/>
    </source>
</evidence>
<dbReference type="InterPro" id="IPR001650">
    <property type="entry name" value="Helicase_C-like"/>
</dbReference>
<evidence type="ECO:0000256" key="6">
    <source>
        <dbReference type="ARBA" id="ARBA00044535"/>
    </source>
</evidence>
<evidence type="ECO:0000256" key="7">
    <source>
        <dbReference type="ARBA" id="ARBA00044550"/>
    </source>
</evidence>
<dbReference type="GO" id="GO:0016787">
    <property type="term" value="F:hydrolase activity"/>
    <property type="evidence" value="ECO:0007669"/>
    <property type="project" value="UniProtKB-KW"/>
</dbReference>
<evidence type="ECO:0000256" key="3">
    <source>
        <dbReference type="ARBA" id="ARBA00022806"/>
    </source>
</evidence>
<dbReference type="AlphaFoldDB" id="A0A4R1QHT0"/>
<dbReference type="InterPro" id="IPR004589">
    <property type="entry name" value="DNA_helicase_ATP-dep_RecQ"/>
</dbReference>
<dbReference type="InterPro" id="IPR027417">
    <property type="entry name" value="P-loop_NTPase"/>
</dbReference>
<dbReference type="CDD" id="cd17920">
    <property type="entry name" value="DEXHc_RecQ"/>
    <property type="match status" value="1"/>
</dbReference>
<proteinExistence type="predicted"/>
<organism evidence="10 11">
    <name type="scientific">Thermolongibacillus altinsuensis</name>
    <dbReference type="NCBI Taxonomy" id="575256"/>
    <lineage>
        <taxon>Bacteria</taxon>
        <taxon>Bacillati</taxon>
        <taxon>Bacillota</taxon>
        <taxon>Bacilli</taxon>
        <taxon>Bacillales</taxon>
        <taxon>Anoxybacillaceae</taxon>
        <taxon>Thermolongibacillus</taxon>
    </lineage>
</organism>
<keyword evidence="1" id="KW-0547">Nucleotide-binding</keyword>